<dbReference type="EMBL" id="JBBNAE010000001">
    <property type="protein sequence ID" value="KAK9153162.1"/>
    <property type="molecule type" value="Genomic_DNA"/>
</dbReference>
<dbReference type="InterPro" id="IPR009097">
    <property type="entry name" value="Cyclic_Pdiesterase"/>
</dbReference>
<dbReference type="AlphaFoldDB" id="A0AAP0KIG7"/>
<dbReference type="Pfam" id="PF07823">
    <property type="entry name" value="CPDase"/>
    <property type="match status" value="1"/>
</dbReference>
<keyword evidence="2" id="KW-1185">Reference proteome</keyword>
<dbReference type="Gene3D" id="3.90.1140.10">
    <property type="entry name" value="Cyclic phosphodiesterase"/>
    <property type="match status" value="1"/>
</dbReference>
<dbReference type="FunFam" id="3.90.1140.10:FF:000007">
    <property type="entry name" value="Cyclic phosphodiesterase"/>
    <property type="match status" value="1"/>
</dbReference>
<sequence>MEEEKKNVYSVWAMPPGAVRERLKRVMEALRSDFGGPEFDPHITLVGAIRLTESEALDKFRSACEDLKRAYSVQMKSVSSGTFFYQCVYLQLQPTPQVIDVSAHCTGHFGYKSFTLKSIAYMPHLSLLYGDLTEEEKQRAKEKVEVLDSSLSSLTFDIDSIALCKTDTEDKTLKSWEKIALHRLD</sequence>
<dbReference type="PIRSF" id="PIRSF017903">
    <property type="entry name" value="CPDase_plant"/>
    <property type="match status" value="1"/>
</dbReference>
<comment type="caution">
    <text evidence="1">The sequence shown here is derived from an EMBL/GenBank/DDBJ whole genome shotgun (WGS) entry which is preliminary data.</text>
</comment>
<evidence type="ECO:0000313" key="2">
    <source>
        <dbReference type="Proteomes" id="UP001417504"/>
    </source>
</evidence>
<dbReference type="GO" id="GO:0009187">
    <property type="term" value="P:cyclic nucleotide metabolic process"/>
    <property type="evidence" value="ECO:0007669"/>
    <property type="project" value="TreeGrafter"/>
</dbReference>
<name>A0AAP0KIG7_9MAGN</name>
<proteinExistence type="predicted"/>
<accession>A0AAP0KIG7</accession>
<dbReference type="SUPFAM" id="SSF55144">
    <property type="entry name" value="LigT-like"/>
    <property type="match status" value="1"/>
</dbReference>
<organism evidence="1 2">
    <name type="scientific">Stephania japonica</name>
    <dbReference type="NCBI Taxonomy" id="461633"/>
    <lineage>
        <taxon>Eukaryota</taxon>
        <taxon>Viridiplantae</taxon>
        <taxon>Streptophyta</taxon>
        <taxon>Embryophyta</taxon>
        <taxon>Tracheophyta</taxon>
        <taxon>Spermatophyta</taxon>
        <taxon>Magnoliopsida</taxon>
        <taxon>Ranunculales</taxon>
        <taxon>Menispermaceae</taxon>
        <taxon>Menispermoideae</taxon>
        <taxon>Cissampelideae</taxon>
        <taxon>Stephania</taxon>
    </lineage>
</organism>
<dbReference type="GO" id="GO:0004113">
    <property type="term" value="F:2',3'-cyclic-nucleotide 3'-phosphodiesterase activity"/>
    <property type="evidence" value="ECO:0007669"/>
    <property type="project" value="TreeGrafter"/>
</dbReference>
<protein>
    <recommendedName>
        <fullName evidence="3">RNA ligase/cyclic nucleotide phosphodiesterase family protein</fullName>
    </recommendedName>
</protein>
<evidence type="ECO:0000313" key="1">
    <source>
        <dbReference type="EMBL" id="KAK9153162.1"/>
    </source>
</evidence>
<dbReference type="PANTHER" id="PTHR28141">
    <property type="entry name" value="2',3'-CYCLIC-NUCLEOTIDE 3'-PHOSPHODIESTERASE"/>
    <property type="match status" value="1"/>
</dbReference>
<evidence type="ECO:0008006" key="3">
    <source>
        <dbReference type="Google" id="ProtNLM"/>
    </source>
</evidence>
<dbReference type="Proteomes" id="UP001417504">
    <property type="component" value="Unassembled WGS sequence"/>
</dbReference>
<dbReference type="InterPro" id="IPR012386">
    <property type="entry name" value="Cyclic-nucl_3Pdiesterase"/>
</dbReference>
<reference evidence="1 2" key="1">
    <citation type="submission" date="2024-01" db="EMBL/GenBank/DDBJ databases">
        <title>Genome assemblies of Stephania.</title>
        <authorList>
            <person name="Yang L."/>
        </authorList>
    </citation>
    <scope>NUCLEOTIDE SEQUENCE [LARGE SCALE GENOMIC DNA]</scope>
    <source>
        <strain evidence="1">QJT</strain>
        <tissue evidence="1">Leaf</tissue>
    </source>
</reference>
<dbReference type="PANTHER" id="PTHR28141:SF1">
    <property type="entry name" value="2',3'-CYCLIC-NUCLEOTIDE 3'-PHOSPHODIESTERASE"/>
    <property type="match status" value="1"/>
</dbReference>
<gene>
    <name evidence="1" type="ORF">Sjap_000642</name>
</gene>